<dbReference type="PANTHER" id="PTHR43762">
    <property type="entry name" value="L-GULONOLACTONE OXIDASE"/>
    <property type="match status" value="1"/>
</dbReference>
<dbReference type="GO" id="GO:0003885">
    <property type="term" value="F:D-arabinono-1,4-lactone oxidase activity"/>
    <property type="evidence" value="ECO:0007669"/>
    <property type="project" value="InterPro"/>
</dbReference>
<dbReference type="InterPro" id="IPR007173">
    <property type="entry name" value="ALO_C"/>
</dbReference>
<sequence>MTSQPWRNWSGRLAANPVRVEHPADVDAVATAVKTAASAGLRVKAAGSGHSFSEIGLPDGVLLRLDRLTGILYSDTDTGLVTVAAGTPLYELNPALAQLGLAMENLGDIDRQTISGATATGTHGTGVGLGSISTQIRALEIVLADGSIVTCSATERPELFAAARVGLGALGIVTSITLQCVPSFALHVVEEAMPLADVLDQLDDLVDGNDHFEFFWFPHSKTALTRRCTRLPATTPLRQLGATRRRLDEFSANTVFEGLLRVGTRQPRLVPAITRLGARLMGSSDFVDESHLALASRRDVRFNEGEFAFDRAKAVSVLREIEHFADHTDEKISFPLEVRFVAADDITLAPTSGRTSCYIAFHQYHRMPYESYFASVEAIFAGVDARPHWGKMHTLDAATLRTRYPRFDEFVGLRDELDPHGVFTNAYLNRVLGEPVSSGDK</sequence>
<keyword evidence="1" id="KW-0560">Oxidoreductase</keyword>
<dbReference type="InterPro" id="IPR016169">
    <property type="entry name" value="FAD-bd_PCMH_sub2"/>
</dbReference>
<dbReference type="SUPFAM" id="SSF56176">
    <property type="entry name" value="FAD-binding/transporter-associated domain-like"/>
    <property type="match status" value="1"/>
</dbReference>
<dbReference type="Proteomes" id="UP000535543">
    <property type="component" value="Unassembled WGS sequence"/>
</dbReference>
<reference evidence="3 4" key="1">
    <citation type="submission" date="2019-05" db="EMBL/GenBank/DDBJ databases">
        <authorList>
            <person name="Lee S.D."/>
        </authorList>
    </citation>
    <scope>NUCLEOTIDE SEQUENCE [LARGE SCALE GENOMIC DNA]</scope>
    <source>
        <strain evidence="3 4">YC2-7</strain>
    </source>
</reference>
<accession>A0A848KC81</accession>
<dbReference type="Pfam" id="PF01565">
    <property type="entry name" value="FAD_binding_4"/>
    <property type="match status" value="1"/>
</dbReference>
<evidence type="ECO:0000259" key="2">
    <source>
        <dbReference type="PROSITE" id="PS51387"/>
    </source>
</evidence>
<dbReference type="Pfam" id="PF04030">
    <property type="entry name" value="ALO"/>
    <property type="match status" value="1"/>
</dbReference>
<dbReference type="AlphaFoldDB" id="A0A848KC81"/>
<dbReference type="InterPro" id="IPR036318">
    <property type="entry name" value="FAD-bd_PCMH-like_sf"/>
</dbReference>
<dbReference type="InterPro" id="IPR016167">
    <property type="entry name" value="FAD-bd_PCMH_sub1"/>
</dbReference>
<dbReference type="PIRSF" id="PIRSF000136">
    <property type="entry name" value="LGO_GLO"/>
    <property type="match status" value="1"/>
</dbReference>
<proteinExistence type="predicted"/>
<dbReference type="GO" id="GO:0071949">
    <property type="term" value="F:FAD binding"/>
    <property type="evidence" value="ECO:0007669"/>
    <property type="project" value="InterPro"/>
</dbReference>
<dbReference type="PANTHER" id="PTHR43762:SF1">
    <property type="entry name" value="D-ARABINONO-1,4-LACTONE OXIDASE"/>
    <property type="match status" value="1"/>
</dbReference>
<keyword evidence="4" id="KW-1185">Reference proteome</keyword>
<protein>
    <submittedName>
        <fullName evidence="3">FAD-binding protein</fullName>
    </submittedName>
</protein>
<dbReference type="RefSeq" id="WP_169587356.1">
    <property type="nucleotide sequence ID" value="NZ_VCQU01000004.1"/>
</dbReference>
<dbReference type="GO" id="GO:0080049">
    <property type="term" value="F:L-gulono-1,4-lactone dehydrogenase activity"/>
    <property type="evidence" value="ECO:0007669"/>
    <property type="project" value="TreeGrafter"/>
</dbReference>
<feature type="domain" description="FAD-binding PCMH-type" evidence="2">
    <location>
        <begin position="13"/>
        <end position="183"/>
    </location>
</feature>
<dbReference type="NCBIfam" id="TIGR01679">
    <property type="entry name" value="bact_FAD_ox"/>
    <property type="match status" value="1"/>
</dbReference>
<dbReference type="InterPro" id="IPR016166">
    <property type="entry name" value="FAD-bd_PCMH"/>
</dbReference>
<name>A0A848KC81_9NOCA</name>
<evidence type="ECO:0000256" key="1">
    <source>
        <dbReference type="ARBA" id="ARBA00023002"/>
    </source>
</evidence>
<organism evidence="3 4">
    <name type="scientific">Antrihabitans stalactiti</name>
    <dbReference type="NCBI Taxonomy" id="2584121"/>
    <lineage>
        <taxon>Bacteria</taxon>
        <taxon>Bacillati</taxon>
        <taxon>Actinomycetota</taxon>
        <taxon>Actinomycetes</taxon>
        <taxon>Mycobacteriales</taxon>
        <taxon>Nocardiaceae</taxon>
        <taxon>Antrihabitans</taxon>
    </lineage>
</organism>
<dbReference type="Gene3D" id="1.10.45.10">
    <property type="entry name" value="Vanillyl-alcohol Oxidase, Chain A, domain 4"/>
    <property type="match status" value="1"/>
</dbReference>
<dbReference type="GO" id="GO:0016020">
    <property type="term" value="C:membrane"/>
    <property type="evidence" value="ECO:0007669"/>
    <property type="project" value="InterPro"/>
</dbReference>
<dbReference type="InterPro" id="IPR016171">
    <property type="entry name" value="Vanillyl_alc_oxidase_C-sub2"/>
</dbReference>
<dbReference type="InterPro" id="IPR006094">
    <property type="entry name" value="Oxid_FAD_bind_N"/>
</dbReference>
<evidence type="ECO:0000313" key="3">
    <source>
        <dbReference type="EMBL" id="NMN95929.1"/>
    </source>
</evidence>
<dbReference type="PROSITE" id="PS51387">
    <property type="entry name" value="FAD_PCMH"/>
    <property type="match status" value="1"/>
</dbReference>
<dbReference type="Gene3D" id="3.30.465.10">
    <property type="match status" value="1"/>
</dbReference>
<comment type="caution">
    <text evidence="3">The sequence shown here is derived from an EMBL/GenBank/DDBJ whole genome shotgun (WGS) entry which is preliminary data.</text>
</comment>
<gene>
    <name evidence="3" type="ORF">FGL95_12885</name>
</gene>
<reference evidence="3 4" key="2">
    <citation type="submission" date="2020-06" db="EMBL/GenBank/DDBJ databases">
        <title>Antribacter stalactiti gen. nov., sp. nov., a new member of the family Nacardiaceae isolated from a cave.</title>
        <authorList>
            <person name="Kim I.S."/>
        </authorList>
    </citation>
    <scope>NUCLEOTIDE SEQUENCE [LARGE SCALE GENOMIC DNA]</scope>
    <source>
        <strain evidence="3 4">YC2-7</strain>
    </source>
</reference>
<dbReference type="Gene3D" id="3.30.43.10">
    <property type="entry name" value="Uridine Diphospho-n-acetylenolpyruvylglucosamine Reductase, domain 2"/>
    <property type="match status" value="1"/>
</dbReference>
<evidence type="ECO:0000313" key="4">
    <source>
        <dbReference type="Proteomes" id="UP000535543"/>
    </source>
</evidence>
<dbReference type="InterPro" id="IPR010031">
    <property type="entry name" value="FAD_lactone_oxidase-like"/>
</dbReference>
<dbReference type="EMBL" id="VCQU01000004">
    <property type="protein sequence ID" value="NMN95929.1"/>
    <property type="molecule type" value="Genomic_DNA"/>
</dbReference>
<dbReference type="Gene3D" id="3.30.70.2520">
    <property type="match status" value="1"/>
</dbReference>